<proteinExistence type="predicted"/>
<protein>
    <submittedName>
        <fullName evidence="1">Uncharacterized protein</fullName>
    </submittedName>
</protein>
<dbReference type="RefSeq" id="WP_007095409.1">
    <property type="nucleotide sequence ID" value="NZ_CP142125.1"/>
</dbReference>
<evidence type="ECO:0000313" key="1">
    <source>
        <dbReference type="EMBL" id="EDP98396.1"/>
    </source>
</evidence>
<organism evidence="1 2">
    <name type="scientific">Kordia algicida OT-1</name>
    <dbReference type="NCBI Taxonomy" id="391587"/>
    <lineage>
        <taxon>Bacteria</taxon>
        <taxon>Pseudomonadati</taxon>
        <taxon>Bacteroidota</taxon>
        <taxon>Flavobacteriia</taxon>
        <taxon>Flavobacteriales</taxon>
        <taxon>Flavobacteriaceae</taxon>
        <taxon>Kordia</taxon>
    </lineage>
</organism>
<dbReference type="AlphaFoldDB" id="A9DKT3"/>
<comment type="caution">
    <text evidence="1">The sequence shown here is derived from an EMBL/GenBank/DDBJ whole genome shotgun (WGS) entry which is preliminary data.</text>
</comment>
<dbReference type="OrthoDB" id="1452680at2"/>
<evidence type="ECO:0000313" key="2">
    <source>
        <dbReference type="Proteomes" id="UP000002945"/>
    </source>
</evidence>
<gene>
    <name evidence="1" type="ORF">KAOT1_14302</name>
</gene>
<dbReference type="STRING" id="391587.KAOT1_14302"/>
<keyword evidence="2" id="KW-1185">Reference proteome</keyword>
<dbReference type="EMBL" id="ABIB01000001">
    <property type="protein sequence ID" value="EDP98396.1"/>
    <property type="molecule type" value="Genomic_DNA"/>
</dbReference>
<sequence length="68" mass="7408">MKKQSFKSLKLNKKTVSNLEQKSLKGGVILTAGWICHVTRGDCDFPTVGHDDGSICISKDPDAWCGGR</sequence>
<accession>A9DKT3</accession>
<dbReference type="HOGENOM" id="CLU_2788462_0_0_10"/>
<name>A9DKT3_9FLAO</name>
<reference evidence="1 2" key="1">
    <citation type="journal article" date="2011" name="J. Bacteriol.">
        <title>Genome sequence of the algicidal bacterium Kordia algicida OT-1.</title>
        <authorList>
            <person name="Lee H.S."/>
            <person name="Kang S.G."/>
            <person name="Kwon K.K."/>
            <person name="Lee J.H."/>
            <person name="Kim S.J."/>
        </authorList>
    </citation>
    <scope>NUCLEOTIDE SEQUENCE [LARGE SCALE GENOMIC DNA]</scope>
    <source>
        <strain evidence="1 2">OT-1</strain>
    </source>
</reference>
<dbReference type="Proteomes" id="UP000002945">
    <property type="component" value="Unassembled WGS sequence"/>
</dbReference>